<proteinExistence type="predicted"/>
<keyword evidence="4" id="KW-1185">Reference proteome</keyword>
<evidence type="ECO:0000313" key="2">
    <source>
        <dbReference type="EMBL" id="KAK9200982.1"/>
    </source>
</evidence>
<dbReference type="EMBL" id="JBCGBO010000005">
    <property type="protein sequence ID" value="KAK9200982.1"/>
    <property type="molecule type" value="Genomic_DNA"/>
</dbReference>
<evidence type="ECO:0000313" key="1">
    <source>
        <dbReference type="EMBL" id="KAK9193574.1"/>
    </source>
</evidence>
<organism evidence="1 4">
    <name type="scientific">Citrus x changshan-huyou</name>
    <dbReference type="NCBI Taxonomy" id="2935761"/>
    <lineage>
        <taxon>Eukaryota</taxon>
        <taxon>Viridiplantae</taxon>
        <taxon>Streptophyta</taxon>
        <taxon>Embryophyta</taxon>
        <taxon>Tracheophyta</taxon>
        <taxon>Spermatophyta</taxon>
        <taxon>Magnoliopsida</taxon>
        <taxon>eudicotyledons</taxon>
        <taxon>Gunneridae</taxon>
        <taxon>Pentapetalae</taxon>
        <taxon>rosids</taxon>
        <taxon>malvids</taxon>
        <taxon>Sapindales</taxon>
        <taxon>Rutaceae</taxon>
        <taxon>Aurantioideae</taxon>
        <taxon>Citrus</taxon>
    </lineage>
</organism>
<name>A0AAP0QIS4_9ROSI</name>
<dbReference type="Proteomes" id="UP001428341">
    <property type="component" value="Unassembled WGS sequence"/>
</dbReference>
<reference evidence="1 4" key="1">
    <citation type="submission" date="2024-05" db="EMBL/GenBank/DDBJ databases">
        <title>Haplotype-resolved chromosome-level genome assembly of Huyou (Citrus changshanensis).</title>
        <authorList>
            <person name="Miao C."/>
            <person name="Chen W."/>
            <person name="Wu Y."/>
            <person name="Wang L."/>
            <person name="Zhao S."/>
            <person name="Grierson D."/>
            <person name="Xu C."/>
            <person name="Chen K."/>
        </authorList>
    </citation>
    <scope>NUCLEOTIDE SEQUENCE [LARGE SCALE GENOMIC DNA]</scope>
    <source>
        <strain evidence="1">01-14</strain>
        <tissue evidence="1">Leaf</tissue>
    </source>
</reference>
<dbReference type="EMBL" id="JBCGBO010000006">
    <property type="protein sequence ID" value="KAK9193574.1"/>
    <property type="molecule type" value="Genomic_DNA"/>
</dbReference>
<sequence length="75" mass="8669">MEFVDDSLLQFCKRKVFLPKLRVFLTLLDVKVSARMTGRIRSKLMLAGEIETLEIVVPNFQQLTFLFLGGRKDHA</sequence>
<evidence type="ECO:0000313" key="3">
    <source>
        <dbReference type="EMBL" id="KAK9200984.1"/>
    </source>
</evidence>
<dbReference type="AlphaFoldDB" id="A0AAP0QIS4"/>
<comment type="caution">
    <text evidence="1">The sequence shown here is derived from an EMBL/GenBank/DDBJ whole genome shotgun (WGS) entry which is preliminary data.</text>
</comment>
<evidence type="ECO:0000313" key="4">
    <source>
        <dbReference type="Proteomes" id="UP001428341"/>
    </source>
</evidence>
<gene>
    <name evidence="1" type="ORF">WN944_004271</name>
    <name evidence="2" type="ORF">WN944_016183</name>
    <name evidence="3" type="ORF">WN944_016185</name>
</gene>
<dbReference type="EMBL" id="JBCGBO010000005">
    <property type="protein sequence ID" value="KAK9200984.1"/>
    <property type="molecule type" value="Genomic_DNA"/>
</dbReference>
<accession>A0AAP0QIS4</accession>
<protein>
    <submittedName>
        <fullName evidence="1">Uncharacterized protein</fullName>
    </submittedName>
</protein>